<dbReference type="InterPro" id="IPR000082">
    <property type="entry name" value="SEA_dom"/>
</dbReference>
<dbReference type="AlphaFoldDB" id="A0A8C6QQW3"/>
<dbReference type="PANTHER" id="PTHR14672:SF1">
    <property type="entry name" value="MUCIN-16"/>
    <property type="match status" value="1"/>
</dbReference>
<keyword evidence="4" id="KW-1185">Reference proteome</keyword>
<organism evidence="3 4">
    <name type="scientific">Nannospalax galili</name>
    <name type="common">Northern Israeli blind subterranean mole rat</name>
    <name type="synonym">Spalax galili</name>
    <dbReference type="NCBI Taxonomy" id="1026970"/>
    <lineage>
        <taxon>Eukaryota</taxon>
        <taxon>Metazoa</taxon>
        <taxon>Chordata</taxon>
        <taxon>Craniata</taxon>
        <taxon>Vertebrata</taxon>
        <taxon>Euteleostomi</taxon>
        <taxon>Mammalia</taxon>
        <taxon>Eutheria</taxon>
        <taxon>Euarchontoglires</taxon>
        <taxon>Glires</taxon>
        <taxon>Rodentia</taxon>
        <taxon>Myomorpha</taxon>
        <taxon>Muroidea</taxon>
        <taxon>Spalacidae</taxon>
        <taxon>Spalacinae</taxon>
        <taxon>Nannospalax</taxon>
    </lineage>
</organism>
<proteinExistence type="predicted"/>
<dbReference type="Pfam" id="PF01390">
    <property type="entry name" value="SEA"/>
    <property type="match status" value="1"/>
</dbReference>
<dbReference type="InterPro" id="IPR028850">
    <property type="entry name" value="MUC16"/>
</dbReference>
<dbReference type="PROSITE" id="PS50024">
    <property type="entry name" value="SEA"/>
    <property type="match status" value="1"/>
</dbReference>
<dbReference type="Proteomes" id="UP000694381">
    <property type="component" value="Unassembled WGS sequence"/>
</dbReference>
<accession>A0A8C6QQW3</accession>
<dbReference type="InterPro" id="IPR036364">
    <property type="entry name" value="SEA_dom_sf"/>
</dbReference>
<evidence type="ECO:0000259" key="2">
    <source>
        <dbReference type="PROSITE" id="PS50024"/>
    </source>
</evidence>
<sequence>LTSGSLIVTMKAFFSSHLEPNLVKQVFLNKTLNASSHWLGGTYQLMDLQVIDMKPSIRPPTEIPTVISSFQHFHLNFTVTNLPYSQDIAQPGTTKHRQNKRSIEYALNQLFRNSSIKNYFSDCQVLAFRAVSESNHTGVDSLCNFSPLARRVDKVTIYEEFLRMTKNGTQLMNFTLDKKSVLVDGYSYSRDDSVIRNSELPFWAIILICLLALLVLITCLTCCFLVTVCRRKKERDYQVQWHRLGYYLPHLDLRKLP</sequence>
<feature type="transmembrane region" description="Helical" evidence="1">
    <location>
        <begin position="202"/>
        <end position="228"/>
    </location>
</feature>
<dbReference type="OMA" id="ISSHWLG"/>
<feature type="domain" description="SEA" evidence="2">
    <location>
        <begin position="69"/>
        <end position="188"/>
    </location>
</feature>
<evidence type="ECO:0000313" key="3">
    <source>
        <dbReference type="Ensembl" id="ENSNGAP00000005655.1"/>
    </source>
</evidence>
<dbReference type="SUPFAM" id="SSF82671">
    <property type="entry name" value="SEA domain"/>
    <property type="match status" value="1"/>
</dbReference>
<evidence type="ECO:0000256" key="1">
    <source>
        <dbReference type="SAM" id="Phobius"/>
    </source>
</evidence>
<keyword evidence="1" id="KW-0812">Transmembrane</keyword>
<dbReference type="GeneTree" id="ENSGT00440000039287"/>
<reference evidence="3" key="1">
    <citation type="submission" date="2025-08" db="UniProtKB">
        <authorList>
            <consortium name="Ensembl"/>
        </authorList>
    </citation>
    <scope>IDENTIFICATION</scope>
</reference>
<keyword evidence="1" id="KW-1133">Transmembrane helix</keyword>
<keyword evidence="1" id="KW-0472">Membrane</keyword>
<dbReference type="PANTHER" id="PTHR14672">
    <property type="entry name" value="MUCIN-16"/>
    <property type="match status" value="1"/>
</dbReference>
<dbReference type="Ensembl" id="ENSNGAT00000009797.1">
    <property type="protein sequence ID" value="ENSNGAP00000005655.1"/>
    <property type="gene ID" value="ENSNGAG00000008092.1"/>
</dbReference>
<reference evidence="3" key="2">
    <citation type="submission" date="2025-09" db="UniProtKB">
        <authorList>
            <consortium name="Ensembl"/>
        </authorList>
    </citation>
    <scope>IDENTIFICATION</scope>
</reference>
<evidence type="ECO:0000313" key="4">
    <source>
        <dbReference type="Proteomes" id="UP000694381"/>
    </source>
</evidence>
<name>A0A8C6QQW3_NANGA</name>
<dbReference type="Gene3D" id="3.30.70.960">
    <property type="entry name" value="SEA domain"/>
    <property type="match status" value="1"/>
</dbReference>
<protein>
    <recommendedName>
        <fullName evidence="2">SEA domain-containing protein</fullName>
    </recommendedName>
</protein>